<dbReference type="InParanoid" id="F8PMB3"/>
<dbReference type="OMA" id="SAPNIDC"/>
<accession>F8PMB3</accession>
<dbReference type="InterPro" id="IPR009027">
    <property type="entry name" value="Ribosomal_bL9/RNase_H1_N"/>
</dbReference>
<reference evidence="3" key="1">
    <citation type="journal article" date="2011" name="Science">
        <title>The plant cell wall-decomposing machinery underlies the functional diversity of forest fungi.</title>
        <authorList>
            <person name="Eastwood D.C."/>
            <person name="Floudas D."/>
            <person name="Binder M."/>
            <person name="Majcherczyk A."/>
            <person name="Schneider P."/>
            <person name="Aerts A."/>
            <person name="Asiegbu F.O."/>
            <person name="Baker S.E."/>
            <person name="Barry K."/>
            <person name="Bendiksby M."/>
            <person name="Blumentritt M."/>
            <person name="Coutinho P.M."/>
            <person name="Cullen D."/>
            <person name="de Vries R.P."/>
            <person name="Gathman A."/>
            <person name="Goodell B."/>
            <person name="Henrissat B."/>
            <person name="Ihrmark K."/>
            <person name="Kauserud H."/>
            <person name="Kohler A."/>
            <person name="LaButti K."/>
            <person name="Lapidus A."/>
            <person name="Lavin J.L."/>
            <person name="Lee Y.-H."/>
            <person name="Lindquist E."/>
            <person name="Lilly W."/>
            <person name="Lucas S."/>
            <person name="Morin E."/>
            <person name="Murat C."/>
            <person name="Oguiza J.A."/>
            <person name="Park J."/>
            <person name="Pisabarro A.G."/>
            <person name="Riley R."/>
            <person name="Rosling A."/>
            <person name="Salamov A."/>
            <person name="Schmidt O."/>
            <person name="Schmutz J."/>
            <person name="Skrede I."/>
            <person name="Stenlid J."/>
            <person name="Wiebenga A."/>
            <person name="Xie X."/>
            <person name="Kuees U."/>
            <person name="Hibbett D.S."/>
            <person name="Hoffmeister D."/>
            <person name="Hoegberg N."/>
            <person name="Martin F."/>
            <person name="Grigoriev I.V."/>
            <person name="Watkinson S.C."/>
        </authorList>
    </citation>
    <scope>NUCLEOTIDE SEQUENCE [LARGE SCALE GENOMIC DNA]</scope>
    <source>
        <strain evidence="3">strain S7.3</strain>
    </source>
</reference>
<evidence type="ECO:0000313" key="3">
    <source>
        <dbReference type="Proteomes" id="UP000008063"/>
    </source>
</evidence>
<dbReference type="STRING" id="936435.F8PMB3"/>
<sequence>MTKAGRSKYYAVRIGREGPKIYATWDEASGILTGWTIIKVSRFPGAVHKSFTSRAEAEAWLHAAKSPEYSSAHASISGPSVLAASHDYSQKDSVETTFIPLDGPLLPQMPLSDEQSRVLDLVKRGRSIFFTGSAGLFLACRSFNPLTSKHRDGKVRSSKRDHTYMWWPFFRRTCNYCIYRYSIGQYRWDDVTLLGRNWPWPRRSP</sequence>
<dbReference type="HOGENOM" id="CLU_1338224_0_0_1"/>
<proteinExistence type="predicted"/>
<organism evidence="3">
    <name type="scientific">Serpula lacrymans var. lacrymans (strain S7.3)</name>
    <name type="common">Dry rot fungus</name>
    <dbReference type="NCBI Taxonomy" id="936435"/>
    <lineage>
        <taxon>Eukaryota</taxon>
        <taxon>Fungi</taxon>
        <taxon>Dikarya</taxon>
        <taxon>Basidiomycota</taxon>
        <taxon>Agaricomycotina</taxon>
        <taxon>Agaricomycetes</taxon>
        <taxon>Agaricomycetidae</taxon>
        <taxon>Boletales</taxon>
        <taxon>Coniophorineae</taxon>
        <taxon>Serpulaceae</taxon>
        <taxon>Serpula</taxon>
    </lineage>
</organism>
<keyword evidence="3" id="KW-1185">Reference proteome</keyword>
<dbReference type="Proteomes" id="UP000008063">
    <property type="component" value="Unassembled WGS sequence"/>
</dbReference>
<dbReference type="AlphaFoldDB" id="F8PMB3"/>
<dbReference type="InterPro" id="IPR011320">
    <property type="entry name" value="RNase_H1_N"/>
</dbReference>
<dbReference type="Pfam" id="PF01693">
    <property type="entry name" value="Cauli_VI"/>
    <property type="match status" value="1"/>
</dbReference>
<name>F8PMB3_SERL3</name>
<dbReference type="SUPFAM" id="SSF55658">
    <property type="entry name" value="L9 N-domain-like"/>
    <property type="match status" value="1"/>
</dbReference>
<evidence type="ECO:0000259" key="1">
    <source>
        <dbReference type="Pfam" id="PF01693"/>
    </source>
</evidence>
<feature type="domain" description="Ribonuclease H1 N-terminal" evidence="1">
    <location>
        <begin position="8"/>
        <end position="60"/>
    </location>
</feature>
<evidence type="ECO:0000313" key="2">
    <source>
        <dbReference type="EMBL" id="EGO02745.1"/>
    </source>
</evidence>
<dbReference type="Gene3D" id="3.40.970.10">
    <property type="entry name" value="Ribonuclease H1, N-terminal domain"/>
    <property type="match status" value="1"/>
</dbReference>
<gene>
    <name evidence="2" type="ORF">SERLA73DRAFT_47226</name>
</gene>
<protein>
    <recommendedName>
        <fullName evidence="1">Ribonuclease H1 N-terminal domain-containing protein</fullName>
    </recommendedName>
</protein>
<dbReference type="OrthoDB" id="432234at2759"/>
<dbReference type="EMBL" id="GL945476">
    <property type="protein sequence ID" value="EGO02745.1"/>
    <property type="molecule type" value="Genomic_DNA"/>
</dbReference>
<dbReference type="InterPro" id="IPR037056">
    <property type="entry name" value="RNase_H1_N_sf"/>
</dbReference>